<accession>A0A8J4D0L7</accession>
<organism evidence="2 3">
    <name type="scientific">Volvox reticuliferus</name>
    <dbReference type="NCBI Taxonomy" id="1737510"/>
    <lineage>
        <taxon>Eukaryota</taxon>
        <taxon>Viridiplantae</taxon>
        <taxon>Chlorophyta</taxon>
        <taxon>core chlorophytes</taxon>
        <taxon>Chlorophyceae</taxon>
        <taxon>CS clade</taxon>
        <taxon>Chlamydomonadales</taxon>
        <taxon>Volvocaceae</taxon>
        <taxon>Volvox</taxon>
    </lineage>
</organism>
<evidence type="ECO:0000313" key="3">
    <source>
        <dbReference type="Proteomes" id="UP000747110"/>
    </source>
</evidence>
<dbReference type="Pfam" id="PF00481">
    <property type="entry name" value="PP2C"/>
    <property type="match status" value="1"/>
</dbReference>
<dbReference type="CDD" id="cd00143">
    <property type="entry name" value="PP2Cc"/>
    <property type="match status" value="1"/>
</dbReference>
<reference evidence="2" key="1">
    <citation type="journal article" date="2021" name="Proc. Natl. Acad. Sci. U.S.A.">
        <title>Three genomes in the algal genus Volvox reveal the fate of a haploid sex-determining region after a transition to homothallism.</title>
        <authorList>
            <person name="Yamamoto K."/>
            <person name="Hamaji T."/>
            <person name="Kawai-Toyooka H."/>
            <person name="Matsuzaki R."/>
            <person name="Takahashi F."/>
            <person name="Nishimura Y."/>
            <person name="Kawachi M."/>
            <person name="Noguchi H."/>
            <person name="Minakuchi Y."/>
            <person name="Umen J.G."/>
            <person name="Toyoda A."/>
            <person name="Nozaki H."/>
        </authorList>
    </citation>
    <scope>NUCLEOTIDE SEQUENCE</scope>
    <source>
        <strain evidence="2">NIES-3786</strain>
    </source>
</reference>
<dbReference type="SUPFAM" id="SSF81606">
    <property type="entry name" value="PP2C-like"/>
    <property type="match status" value="1"/>
</dbReference>
<dbReference type="InterPro" id="IPR015655">
    <property type="entry name" value="PP2C"/>
</dbReference>
<dbReference type="Gene3D" id="3.60.40.10">
    <property type="entry name" value="PPM-type phosphatase domain"/>
    <property type="match status" value="1"/>
</dbReference>
<protein>
    <recommendedName>
        <fullName evidence="1">PPM-type phosphatase domain-containing protein</fullName>
    </recommendedName>
</protein>
<evidence type="ECO:0000259" key="1">
    <source>
        <dbReference type="PROSITE" id="PS51746"/>
    </source>
</evidence>
<evidence type="ECO:0000313" key="2">
    <source>
        <dbReference type="EMBL" id="GIL92791.1"/>
    </source>
</evidence>
<keyword evidence="3" id="KW-1185">Reference proteome</keyword>
<dbReference type="InterPro" id="IPR036457">
    <property type="entry name" value="PPM-type-like_dom_sf"/>
</dbReference>
<dbReference type="InterPro" id="IPR001932">
    <property type="entry name" value="PPM-type_phosphatase-like_dom"/>
</dbReference>
<dbReference type="AlphaFoldDB" id="A0A8J4D0L7"/>
<gene>
    <name evidence="2" type="ORF">Vretifemale_20271</name>
</gene>
<dbReference type="EMBL" id="BNCP01000083">
    <property type="protein sequence ID" value="GIL92791.1"/>
    <property type="molecule type" value="Genomic_DNA"/>
</dbReference>
<dbReference type="GO" id="GO:0004722">
    <property type="term" value="F:protein serine/threonine phosphatase activity"/>
    <property type="evidence" value="ECO:0007669"/>
    <property type="project" value="InterPro"/>
</dbReference>
<dbReference type="PANTHER" id="PTHR47992">
    <property type="entry name" value="PROTEIN PHOSPHATASE"/>
    <property type="match status" value="1"/>
</dbReference>
<dbReference type="PROSITE" id="PS51746">
    <property type="entry name" value="PPM_2"/>
    <property type="match status" value="1"/>
</dbReference>
<comment type="caution">
    <text evidence="2">The sequence shown here is derived from an EMBL/GenBank/DDBJ whole genome shotgun (WGS) entry which is preliminary data.</text>
</comment>
<name>A0A8J4D0L7_9CHLO</name>
<feature type="domain" description="PPM-type phosphatase" evidence="1">
    <location>
        <begin position="1"/>
        <end position="77"/>
    </location>
</feature>
<proteinExistence type="predicted"/>
<dbReference type="OrthoDB" id="544434at2759"/>
<feature type="non-terminal residue" evidence="2">
    <location>
        <position position="1"/>
    </location>
</feature>
<dbReference type="Proteomes" id="UP000747110">
    <property type="component" value="Unassembled WGS sequence"/>
</dbReference>
<sequence length="125" mass="13478">ATAGVTALPEITSLELQPDDHFIVLGTDGLWDVVSAQEAVGLVYDTVKDPTLAAKRLVMEALMRGSTDNVSVVVVFLSRVATIERVYGAVEGEVFAITGTAYGSRVRLMKDRNIMASADEVRDTY</sequence>